<sequence length="109" mass="11510">MSGESAEPADTRNDQAGEDIKTEDISDSPQSVVNRKNCHLTPGSSASGGQLSGDLPTLHPLQQLVLVPGSHLPPTSQFLLSQTQPGHQGTADKIMQSSLSITLQQSMTF</sequence>
<dbReference type="AlphaFoldDB" id="A0A444US04"/>
<name>A0A444US04_ACIRT</name>
<reference evidence="3 4" key="1">
    <citation type="submission" date="2019-01" db="EMBL/GenBank/DDBJ databases">
        <title>Draft Genome and Complete Hox-Cluster Characterization of the Sterlet Sturgeon (Acipenser ruthenus).</title>
        <authorList>
            <person name="Wei Q."/>
        </authorList>
    </citation>
    <scope>NUCLEOTIDE SEQUENCE [LARGE SCALE GENOMIC DNA]</scope>
    <source>
        <strain evidence="3">WHYD16114868_AA</strain>
        <tissue evidence="3">Blood</tissue>
    </source>
</reference>
<feature type="region of interest" description="Disordered" evidence="2">
    <location>
        <begin position="1"/>
        <end position="55"/>
    </location>
</feature>
<evidence type="ECO:0000256" key="1">
    <source>
        <dbReference type="ARBA" id="ARBA00023163"/>
    </source>
</evidence>
<accession>A0A444US04</accession>
<keyword evidence="4" id="KW-1185">Reference proteome</keyword>
<comment type="caution">
    <text evidence="3">The sequence shown here is derived from an EMBL/GenBank/DDBJ whole genome shotgun (WGS) entry which is preliminary data.</text>
</comment>
<organism evidence="3 4">
    <name type="scientific">Acipenser ruthenus</name>
    <name type="common">Sterlet sturgeon</name>
    <dbReference type="NCBI Taxonomy" id="7906"/>
    <lineage>
        <taxon>Eukaryota</taxon>
        <taxon>Metazoa</taxon>
        <taxon>Chordata</taxon>
        <taxon>Craniata</taxon>
        <taxon>Vertebrata</taxon>
        <taxon>Euteleostomi</taxon>
        <taxon>Actinopterygii</taxon>
        <taxon>Chondrostei</taxon>
        <taxon>Acipenseriformes</taxon>
        <taxon>Acipenseridae</taxon>
        <taxon>Acipenser</taxon>
    </lineage>
</organism>
<feature type="compositionally biased region" description="Basic and acidic residues" evidence="2">
    <location>
        <begin position="9"/>
        <end position="24"/>
    </location>
</feature>
<gene>
    <name evidence="3" type="ORF">EOD39_21679</name>
</gene>
<evidence type="ECO:0000256" key="2">
    <source>
        <dbReference type="SAM" id="MobiDB-lite"/>
    </source>
</evidence>
<dbReference type="GO" id="GO:0005634">
    <property type="term" value="C:nucleus"/>
    <property type="evidence" value="ECO:0007669"/>
    <property type="project" value="InterPro"/>
</dbReference>
<evidence type="ECO:0000313" key="4">
    <source>
        <dbReference type="Proteomes" id="UP000289886"/>
    </source>
</evidence>
<protein>
    <submittedName>
        <fullName evidence="3">POU domain, class 2, transcription factor 3</fullName>
    </submittedName>
</protein>
<dbReference type="EMBL" id="SCEB01011349">
    <property type="protein sequence ID" value="RXM90955.1"/>
    <property type="molecule type" value="Genomic_DNA"/>
</dbReference>
<evidence type="ECO:0000313" key="3">
    <source>
        <dbReference type="EMBL" id="RXM90955.1"/>
    </source>
</evidence>
<dbReference type="Proteomes" id="UP000289886">
    <property type="component" value="Unassembled WGS sequence"/>
</dbReference>
<proteinExistence type="predicted"/>
<dbReference type="PRINTS" id="PR00029">
    <property type="entry name" value="OCTAMER"/>
</dbReference>
<dbReference type="InterPro" id="IPR000972">
    <property type="entry name" value="TF_octamer"/>
</dbReference>
<keyword evidence="1" id="KW-0804">Transcription</keyword>
<dbReference type="GO" id="GO:0003700">
    <property type="term" value="F:DNA-binding transcription factor activity"/>
    <property type="evidence" value="ECO:0007669"/>
    <property type="project" value="InterPro"/>
</dbReference>